<evidence type="ECO:0000259" key="3">
    <source>
        <dbReference type="SMART" id="SM00909"/>
    </source>
</evidence>
<evidence type="ECO:0000256" key="2">
    <source>
        <dbReference type="SAM" id="Phobius"/>
    </source>
</evidence>
<organism evidence="4 5">
    <name type="scientific">Treponema primitia (strain ATCC BAA-887 / DSM 12427 / ZAS-2)</name>
    <dbReference type="NCBI Taxonomy" id="545694"/>
    <lineage>
        <taxon>Bacteria</taxon>
        <taxon>Pseudomonadati</taxon>
        <taxon>Spirochaetota</taxon>
        <taxon>Spirochaetia</taxon>
        <taxon>Spirochaetales</taxon>
        <taxon>Treponemataceae</taxon>
        <taxon>Treponema</taxon>
    </lineage>
</organism>
<dbReference type="InterPro" id="IPR019606">
    <property type="entry name" value="GerMN"/>
</dbReference>
<dbReference type="STRING" id="545694.TREPR_3040"/>
<dbReference type="Pfam" id="PF10646">
    <property type="entry name" value="Germane"/>
    <property type="match status" value="1"/>
</dbReference>
<keyword evidence="2" id="KW-0812">Transmembrane</keyword>
<dbReference type="eggNOG" id="COG5401">
    <property type="taxonomic scope" value="Bacteria"/>
</dbReference>
<feature type="compositionally biased region" description="Pro residues" evidence="1">
    <location>
        <begin position="123"/>
        <end position="132"/>
    </location>
</feature>
<feature type="transmembrane region" description="Helical" evidence="2">
    <location>
        <begin position="21"/>
        <end position="42"/>
    </location>
</feature>
<keyword evidence="2" id="KW-1133">Transmembrane helix</keyword>
<evidence type="ECO:0000313" key="5">
    <source>
        <dbReference type="Proteomes" id="UP000009223"/>
    </source>
</evidence>
<keyword evidence="5" id="KW-1185">Reference proteome</keyword>
<dbReference type="RefSeq" id="WP_015707215.1">
    <property type="nucleotide sequence ID" value="NC_015578.1"/>
</dbReference>
<dbReference type="EMBL" id="CP001843">
    <property type="protein sequence ID" value="AEF86458.1"/>
    <property type="molecule type" value="Genomic_DNA"/>
</dbReference>
<dbReference type="HOGENOM" id="CLU_078248_0_0_12"/>
<gene>
    <name evidence="4" type="ordered locus">TREPR_3040</name>
</gene>
<reference evidence="4 5" key="2">
    <citation type="journal article" date="2011" name="ISME J.">
        <title>RNA-seq reveals cooperative metabolic interactions between two termite-gut spirochete species in co-culture.</title>
        <authorList>
            <person name="Rosenthal A.Z."/>
            <person name="Matson E.G."/>
            <person name="Eldar A."/>
            <person name="Leadbetter J.R."/>
        </authorList>
    </citation>
    <scope>NUCLEOTIDE SEQUENCE [LARGE SCALE GENOMIC DNA]</scope>
    <source>
        <strain evidence="5">ATCC BAA-887 / DSM 12427 / ZAS-2</strain>
    </source>
</reference>
<evidence type="ECO:0000256" key="1">
    <source>
        <dbReference type="SAM" id="MobiDB-lite"/>
    </source>
</evidence>
<dbReference type="Proteomes" id="UP000009223">
    <property type="component" value="Chromosome"/>
</dbReference>
<evidence type="ECO:0000313" key="4">
    <source>
        <dbReference type="EMBL" id="AEF86458.1"/>
    </source>
</evidence>
<dbReference type="OrthoDB" id="306061at2"/>
<dbReference type="AlphaFoldDB" id="F5YMR4"/>
<proteinExistence type="predicted"/>
<dbReference type="SMART" id="SM00909">
    <property type="entry name" value="Germane"/>
    <property type="match status" value="1"/>
</dbReference>
<feature type="region of interest" description="Disordered" evidence="1">
    <location>
        <begin position="66"/>
        <end position="133"/>
    </location>
</feature>
<feature type="domain" description="GerMN" evidence="3">
    <location>
        <begin position="168"/>
        <end position="259"/>
    </location>
</feature>
<name>F5YMR4_TREPZ</name>
<accession>F5YMR4</accession>
<sequence>MAALKNRNKNTSPPPKKTIQFVFWTLFFIVIISLFIVSWQLIESNVKKTGLLDRLFNREAARTESPSEIPVPLEIGPGVPSPGQAEDGLPIGPTEPAPEPADEFTLTGDEAPEPQSLTETKPAAPPVTPAPPAVQSRDRALYFIRVDGDGTILRTSVNRTVTLSDSPLEDVLRLLLQGPTAAEKARGLITLIPPGTKFLRAEVRGSTVYISFSEDFQFNTYGVEGYVGQLRQVVWTATEFSNVKDVQILIEGRRVDYLGEGINIGSPLDRDAF</sequence>
<protein>
    <recommendedName>
        <fullName evidence="3">GerMN domain-containing protein</fullName>
    </recommendedName>
</protein>
<reference evidence="5" key="1">
    <citation type="submission" date="2009-12" db="EMBL/GenBank/DDBJ databases">
        <title>Complete sequence of Treponema primitia strain ZAS-2.</title>
        <authorList>
            <person name="Tetu S.G."/>
            <person name="Matson E."/>
            <person name="Ren Q."/>
            <person name="Seshadri R."/>
            <person name="Elbourne L."/>
            <person name="Hassan K.A."/>
            <person name="Durkin A."/>
            <person name="Radune D."/>
            <person name="Mohamoud Y."/>
            <person name="Shay R."/>
            <person name="Jin S."/>
            <person name="Zhang X."/>
            <person name="Lucey K."/>
            <person name="Ballor N.R."/>
            <person name="Ottesen E."/>
            <person name="Rosenthal R."/>
            <person name="Allen A."/>
            <person name="Leadbetter J.R."/>
            <person name="Paulsen I.T."/>
        </authorList>
    </citation>
    <scope>NUCLEOTIDE SEQUENCE [LARGE SCALE GENOMIC DNA]</scope>
    <source>
        <strain evidence="5">ATCC BAA-887 / DSM 12427 / ZAS-2</strain>
    </source>
</reference>
<keyword evidence="2" id="KW-0472">Membrane</keyword>
<dbReference type="KEGG" id="tpi:TREPR_3040"/>